<dbReference type="InterPro" id="IPR014017">
    <property type="entry name" value="DNA_helicase_UvrD-like_C"/>
</dbReference>
<evidence type="ECO:0000259" key="12">
    <source>
        <dbReference type="PROSITE" id="PS51198"/>
    </source>
</evidence>
<dbReference type="CDD" id="cd17932">
    <property type="entry name" value="DEXQc_UvrD"/>
    <property type="match status" value="1"/>
</dbReference>
<evidence type="ECO:0000256" key="11">
    <source>
        <dbReference type="PROSITE-ProRule" id="PRU00560"/>
    </source>
</evidence>
<keyword evidence="4 11" id="KW-0347">Helicase</keyword>
<evidence type="ECO:0000256" key="9">
    <source>
        <dbReference type="ARBA" id="ARBA00034808"/>
    </source>
</evidence>
<comment type="caution">
    <text evidence="14">The sequence shown here is derived from an EMBL/GenBank/DDBJ whole genome shotgun (WGS) entry which is preliminary data.</text>
</comment>
<dbReference type="GO" id="GO:0043138">
    <property type="term" value="F:3'-5' DNA helicase activity"/>
    <property type="evidence" value="ECO:0007669"/>
    <property type="project" value="UniProtKB-EC"/>
</dbReference>
<reference evidence="14 15" key="1">
    <citation type="journal article" date="2018" name="New Phytol.">
        <title>Phylogenomics of Endogonaceae and evolution of mycorrhizas within Mucoromycota.</title>
        <authorList>
            <person name="Chang Y."/>
            <person name="Desiro A."/>
            <person name="Na H."/>
            <person name="Sandor L."/>
            <person name="Lipzen A."/>
            <person name="Clum A."/>
            <person name="Barry K."/>
            <person name="Grigoriev I.V."/>
            <person name="Martin F.M."/>
            <person name="Stajich J.E."/>
            <person name="Smith M.E."/>
            <person name="Bonito G."/>
            <person name="Spatafora J.W."/>
        </authorList>
    </citation>
    <scope>NUCLEOTIDE SEQUENCE [LARGE SCALE GENOMIC DNA]</scope>
    <source>
        <strain evidence="14 15">AD002</strain>
    </source>
</reference>
<dbReference type="EC" id="5.6.2.4" evidence="9"/>
<dbReference type="PROSITE" id="PS51198">
    <property type="entry name" value="UVRD_HELICASE_ATP_BIND"/>
    <property type="match status" value="1"/>
</dbReference>
<keyword evidence="3 11" id="KW-0378">Hydrolase</keyword>
<keyword evidence="5 11" id="KW-0067">ATP-binding</keyword>
<evidence type="ECO:0000256" key="10">
    <source>
        <dbReference type="ARBA" id="ARBA00048988"/>
    </source>
</evidence>
<dbReference type="GO" id="GO:0000725">
    <property type="term" value="P:recombinational repair"/>
    <property type="evidence" value="ECO:0007669"/>
    <property type="project" value="TreeGrafter"/>
</dbReference>
<comment type="similarity">
    <text evidence="1">Belongs to the helicase family. UvrD subfamily.</text>
</comment>
<dbReference type="PANTHER" id="PTHR11070">
    <property type="entry name" value="UVRD / RECB / PCRA DNA HELICASE FAMILY MEMBER"/>
    <property type="match status" value="1"/>
</dbReference>
<evidence type="ECO:0000256" key="6">
    <source>
        <dbReference type="ARBA" id="ARBA00023125"/>
    </source>
</evidence>
<name>A0A433QII7_9FUNG</name>
<comment type="catalytic activity">
    <reaction evidence="8">
        <text>Couples ATP hydrolysis with the unwinding of duplex DNA by translocating in the 3'-5' direction.</text>
        <dbReference type="EC" id="5.6.2.4"/>
    </reaction>
</comment>
<dbReference type="GO" id="GO:0005634">
    <property type="term" value="C:nucleus"/>
    <property type="evidence" value="ECO:0007669"/>
    <property type="project" value="TreeGrafter"/>
</dbReference>
<dbReference type="Gene3D" id="3.40.50.300">
    <property type="entry name" value="P-loop containing nucleotide triphosphate hydrolases"/>
    <property type="match status" value="3"/>
</dbReference>
<organism evidence="14 15">
    <name type="scientific">Jimgerdemannia flammicorona</name>
    <dbReference type="NCBI Taxonomy" id="994334"/>
    <lineage>
        <taxon>Eukaryota</taxon>
        <taxon>Fungi</taxon>
        <taxon>Fungi incertae sedis</taxon>
        <taxon>Mucoromycota</taxon>
        <taxon>Mucoromycotina</taxon>
        <taxon>Endogonomycetes</taxon>
        <taxon>Endogonales</taxon>
        <taxon>Endogonaceae</taxon>
        <taxon>Jimgerdemannia</taxon>
    </lineage>
</organism>
<dbReference type="GO" id="GO:0005524">
    <property type="term" value="F:ATP binding"/>
    <property type="evidence" value="ECO:0007669"/>
    <property type="project" value="UniProtKB-UniRule"/>
</dbReference>
<dbReference type="Pfam" id="PF00580">
    <property type="entry name" value="UvrD-helicase"/>
    <property type="match status" value="1"/>
</dbReference>
<comment type="catalytic activity">
    <reaction evidence="10">
        <text>ATP + H2O = ADP + phosphate + H(+)</text>
        <dbReference type="Rhea" id="RHEA:13065"/>
        <dbReference type="ChEBI" id="CHEBI:15377"/>
        <dbReference type="ChEBI" id="CHEBI:15378"/>
        <dbReference type="ChEBI" id="CHEBI:30616"/>
        <dbReference type="ChEBI" id="CHEBI:43474"/>
        <dbReference type="ChEBI" id="CHEBI:456216"/>
        <dbReference type="EC" id="5.6.2.4"/>
    </reaction>
</comment>
<keyword evidence="15" id="KW-1185">Reference proteome</keyword>
<gene>
    <name evidence="14" type="ORF">BC938DRAFT_480409</name>
</gene>
<dbReference type="InterPro" id="IPR014016">
    <property type="entry name" value="UvrD-like_ATP-bd"/>
</dbReference>
<evidence type="ECO:0000313" key="14">
    <source>
        <dbReference type="EMBL" id="RUS29648.1"/>
    </source>
</evidence>
<dbReference type="PANTHER" id="PTHR11070:SF2">
    <property type="entry name" value="ATP-DEPENDENT DNA HELICASE SRS2"/>
    <property type="match status" value="1"/>
</dbReference>
<dbReference type="GO" id="GO:0003677">
    <property type="term" value="F:DNA binding"/>
    <property type="evidence" value="ECO:0007669"/>
    <property type="project" value="UniProtKB-KW"/>
</dbReference>
<dbReference type="Proteomes" id="UP000274822">
    <property type="component" value="Unassembled WGS sequence"/>
</dbReference>
<feature type="domain" description="UvrD-like helicase ATP-binding" evidence="12">
    <location>
        <begin position="9"/>
        <end position="334"/>
    </location>
</feature>
<feature type="domain" description="UvrD-like helicase C-terminal" evidence="13">
    <location>
        <begin position="358"/>
        <end position="607"/>
    </location>
</feature>
<dbReference type="InterPro" id="IPR000212">
    <property type="entry name" value="DNA_helicase_UvrD/REP"/>
</dbReference>
<feature type="binding site" evidence="11">
    <location>
        <begin position="30"/>
        <end position="37"/>
    </location>
    <ligand>
        <name>ATP</name>
        <dbReference type="ChEBI" id="CHEBI:30616"/>
    </ligand>
</feature>
<evidence type="ECO:0000256" key="1">
    <source>
        <dbReference type="ARBA" id="ARBA00009922"/>
    </source>
</evidence>
<dbReference type="Gene3D" id="1.10.486.10">
    <property type="entry name" value="PCRA, domain 4"/>
    <property type="match status" value="1"/>
</dbReference>
<dbReference type="AlphaFoldDB" id="A0A433QII7"/>
<evidence type="ECO:0000259" key="13">
    <source>
        <dbReference type="PROSITE" id="PS51217"/>
    </source>
</evidence>
<proteinExistence type="inferred from homology"/>
<protein>
    <recommendedName>
        <fullName evidence="9">DNA 3'-5' helicase</fullName>
        <ecNumber evidence="9">5.6.2.4</ecNumber>
    </recommendedName>
</protein>
<keyword evidence="6" id="KW-0238">DNA-binding</keyword>
<dbReference type="InterPro" id="IPR013986">
    <property type="entry name" value="DExx_box_DNA_helicase_dom_sf"/>
</dbReference>
<dbReference type="PROSITE" id="PS51217">
    <property type="entry name" value="UVRD_HELICASE_CTER"/>
    <property type="match status" value="1"/>
</dbReference>
<evidence type="ECO:0000313" key="15">
    <source>
        <dbReference type="Proteomes" id="UP000274822"/>
    </source>
</evidence>
<dbReference type="InterPro" id="IPR027417">
    <property type="entry name" value="P-loop_NTPase"/>
</dbReference>
<keyword evidence="2 11" id="KW-0547">Nucleotide-binding</keyword>
<dbReference type="Gene3D" id="1.10.10.160">
    <property type="match status" value="1"/>
</dbReference>
<evidence type="ECO:0000256" key="3">
    <source>
        <dbReference type="ARBA" id="ARBA00022801"/>
    </source>
</evidence>
<evidence type="ECO:0000256" key="8">
    <source>
        <dbReference type="ARBA" id="ARBA00034617"/>
    </source>
</evidence>
<accession>A0A433QII7</accession>
<sequence length="607" mass="67761">MPTTLDFLNVLNPAQLEATTSTADALQILAGPGSGKTRDPHVSNPSLFQLLILHQHHTVLTSRVAWLVDSQGVDPSRIIVATFTNKAANEMQERLDSPRLLGERSRKVIMGTFHSTCSSFLRRHADKIGLDRNFTIVDTGISKSIMQNILKDLGIEGKAEIFLSEISKAKSHNVGCDAFARTHAKDKADVAVVYTWVVWSWSLDAAVRGGELCGLDGRLTYCPSFQTTRSYKERLRRDNYLDFDDLLVSAHWLLSAHPEILAFVEHVLVDEFQDTNPIQYDLLKLFAAARRRITVVGGESPHLLPFVPLHPTKPLTTTWPFPSPTHQIRTRASSVGAMPTLATSPARSATSQARSWRGWNATTAVWEPSCDTTRPPKTLYTTHPLGSPVTLLTLRDGKEEAAFVAREVRRLVRRGRGIVTPADVAVLMRSNTVSRELEEALVREGIAYRVVGGHKFFDRVEIKDLLSYLRLACNPSDSLALARTINIPKRGVGNATMDAVLEIAKRRRCTTWRVVKELAKGVSEGVKVKAGVRGRVRGFVGVVEEVGEWIREKIPLGIVIERLVDRIRYEAHLKDSYPDWESRIENVQELANYASRFAEEEKEADGR</sequence>
<evidence type="ECO:0000256" key="5">
    <source>
        <dbReference type="ARBA" id="ARBA00022840"/>
    </source>
</evidence>
<dbReference type="SUPFAM" id="SSF52540">
    <property type="entry name" value="P-loop containing nucleoside triphosphate hydrolases"/>
    <property type="match status" value="1"/>
</dbReference>
<dbReference type="EMBL" id="RBNJ01004890">
    <property type="protein sequence ID" value="RUS29648.1"/>
    <property type="molecule type" value="Genomic_DNA"/>
</dbReference>
<dbReference type="GO" id="GO:0016787">
    <property type="term" value="F:hydrolase activity"/>
    <property type="evidence" value="ECO:0007669"/>
    <property type="project" value="UniProtKB-UniRule"/>
</dbReference>
<dbReference type="Pfam" id="PF13361">
    <property type="entry name" value="UvrD_C"/>
    <property type="match status" value="1"/>
</dbReference>
<evidence type="ECO:0000256" key="4">
    <source>
        <dbReference type="ARBA" id="ARBA00022806"/>
    </source>
</evidence>
<keyword evidence="7" id="KW-0413">Isomerase</keyword>
<evidence type="ECO:0000256" key="7">
    <source>
        <dbReference type="ARBA" id="ARBA00023235"/>
    </source>
</evidence>
<evidence type="ECO:0000256" key="2">
    <source>
        <dbReference type="ARBA" id="ARBA00022741"/>
    </source>
</evidence>